<accession>A0A090Y9H3</accession>
<proteinExistence type="predicted"/>
<evidence type="ECO:0000313" key="3">
    <source>
        <dbReference type="EMBL" id="RFT64498.1"/>
    </source>
</evidence>
<feature type="region of interest" description="Disordered" evidence="1">
    <location>
        <begin position="17"/>
        <end position="36"/>
    </location>
</feature>
<reference evidence="3 5" key="2">
    <citation type="submission" date="2018-08" db="EMBL/GenBank/DDBJ databases">
        <title>Bacillus clarus sp. nov. strain PS00077A.</title>
        <authorList>
            <person name="Mendez Acevedo M."/>
            <person name="Carroll L."/>
            <person name="Mukherjee M."/>
            <person name="Wiedmann M."/>
            <person name="Kovac J."/>
        </authorList>
    </citation>
    <scope>NUCLEOTIDE SEQUENCE [LARGE SCALE GENOMIC DNA]</scope>
    <source>
        <strain evidence="3 5">PS00077A</strain>
    </source>
</reference>
<evidence type="ECO:0000313" key="2">
    <source>
        <dbReference type="EMBL" id="KFM94856.1"/>
    </source>
</evidence>
<evidence type="ECO:0000313" key="4">
    <source>
        <dbReference type="Proteomes" id="UP000029389"/>
    </source>
</evidence>
<evidence type="ECO:0000256" key="1">
    <source>
        <dbReference type="SAM" id="MobiDB-lite"/>
    </source>
</evidence>
<gene>
    <name evidence="3" type="ORF">D0U04_21705</name>
    <name evidence="2" type="ORF">DJ93_6042</name>
</gene>
<dbReference type="EMBL" id="JMQC01000012">
    <property type="protein sequence ID" value="KFM94856.1"/>
    <property type="molecule type" value="Genomic_DNA"/>
</dbReference>
<comment type="caution">
    <text evidence="2">The sequence shown here is derived from an EMBL/GenBank/DDBJ whole genome shotgun (WGS) entry which is preliminary data.</text>
</comment>
<keyword evidence="5" id="KW-1185">Reference proteome</keyword>
<name>A0A090Y9H3_9BACI</name>
<reference evidence="2 4" key="1">
    <citation type="submission" date="2014-04" db="EMBL/GenBank/DDBJ databases">
        <authorList>
            <person name="Bishop-Lilly K.A."/>
            <person name="Broomall S.M."/>
            <person name="Chain P.S."/>
            <person name="Chertkov O."/>
            <person name="Coyne S.R."/>
            <person name="Daligault H.E."/>
            <person name="Davenport K.W."/>
            <person name="Erkkila T."/>
            <person name="Frey K.G."/>
            <person name="Gibbons H.S."/>
            <person name="Gu W."/>
            <person name="Jaissle J."/>
            <person name="Johnson S.L."/>
            <person name="Koroleva G.I."/>
            <person name="Ladner J.T."/>
            <person name="Lo C.-C."/>
            <person name="Minogue T.D."/>
            <person name="Munk C."/>
            <person name="Palacios G.F."/>
            <person name="Redden C.L."/>
            <person name="Rosenzweig C.N."/>
            <person name="Scholz M.B."/>
            <person name="Teshima H."/>
            <person name="Xu Y."/>
        </authorList>
    </citation>
    <scope>NUCLEOTIDE SEQUENCE [LARGE SCALE GENOMIC DNA]</scope>
    <source>
        <strain evidence="2 4">BHP</strain>
    </source>
</reference>
<sequence length="93" mass="11086">MSIQTSQDRLTQIEKKEKQLQKKKNELQQKINSEDRKKRTRRLIQTGAIFEKYFECESLEEAEQIAIQFGELVKGKKIIREDYILLKKREGGE</sequence>
<dbReference type="EMBL" id="QVOD01000034">
    <property type="protein sequence ID" value="RFT64498.1"/>
    <property type="molecule type" value="Genomic_DNA"/>
</dbReference>
<protein>
    <recommendedName>
        <fullName evidence="6">Relaxasome subunit MobC</fullName>
    </recommendedName>
</protein>
<dbReference type="Proteomes" id="UP000264294">
    <property type="component" value="Unassembled WGS sequence"/>
</dbReference>
<evidence type="ECO:0008006" key="6">
    <source>
        <dbReference type="Google" id="ProtNLM"/>
    </source>
</evidence>
<dbReference type="PATRIC" id="fig|1405.8.peg.6135"/>
<dbReference type="Proteomes" id="UP000029389">
    <property type="component" value="Unassembled WGS sequence"/>
</dbReference>
<dbReference type="AlphaFoldDB" id="A0A090Y9H3"/>
<organism evidence="2 4">
    <name type="scientific">Bacillus clarus</name>
    <dbReference type="NCBI Taxonomy" id="2338372"/>
    <lineage>
        <taxon>Bacteria</taxon>
        <taxon>Bacillati</taxon>
        <taxon>Bacillota</taxon>
        <taxon>Bacilli</taxon>
        <taxon>Bacillales</taxon>
        <taxon>Bacillaceae</taxon>
        <taxon>Bacillus</taxon>
        <taxon>Bacillus cereus group</taxon>
    </lineage>
</organism>
<dbReference type="RefSeq" id="WP_042985271.1">
    <property type="nucleotide sequence ID" value="NZ_JMQC01000012.1"/>
</dbReference>
<evidence type="ECO:0000313" key="5">
    <source>
        <dbReference type="Proteomes" id="UP000264294"/>
    </source>
</evidence>